<protein>
    <submittedName>
        <fullName evidence="1">Uncharacterized protein</fullName>
    </submittedName>
</protein>
<comment type="caution">
    <text evidence="1">The sequence shown here is derived from an EMBL/GenBank/DDBJ whole genome shotgun (WGS) entry which is preliminary data.</text>
</comment>
<name>A0ACB0XTM8_MELEN</name>
<organism evidence="1 2">
    <name type="scientific">Meloidogyne enterolobii</name>
    <name type="common">Root-knot nematode worm</name>
    <name type="synonym">Meloidogyne mayaguensis</name>
    <dbReference type="NCBI Taxonomy" id="390850"/>
    <lineage>
        <taxon>Eukaryota</taxon>
        <taxon>Metazoa</taxon>
        <taxon>Ecdysozoa</taxon>
        <taxon>Nematoda</taxon>
        <taxon>Chromadorea</taxon>
        <taxon>Rhabditida</taxon>
        <taxon>Tylenchina</taxon>
        <taxon>Tylenchomorpha</taxon>
        <taxon>Tylenchoidea</taxon>
        <taxon>Meloidogynidae</taxon>
        <taxon>Meloidogyninae</taxon>
        <taxon>Meloidogyne</taxon>
    </lineage>
</organism>
<sequence>MTIVTTMETLLVGTLKLNLNFLLREKKKKWEREIQINTNFVTKKVSVYSPPPPKWEKRNFDL</sequence>
<reference evidence="1" key="1">
    <citation type="submission" date="2023-11" db="EMBL/GenBank/DDBJ databases">
        <authorList>
            <person name="Poullet M."/>
        </authorList>
    </citation>
    <scope>NUCLEOTIDE SEQUENCE</scope>
    <source>
        <strain evidence="1">E1834</strain>
    </source>
</reference>
<proteinExistence type="predicted"/>
<gene>
    <name evidence="1" type="ORF">MENTE1834_LOCUS3364</name>
</gene>
<keyword evidence="2" id="KW-1185">Reference proteome</keyword>
<dbReference type="EMBL" id="CAVMJV010000002">
    <property type="protein sequence ID" value="CAK5016595.1"/>
    <property type="molecule type" value="Genomic_DNA"/>
</dbReference>
<evidence type="ECO:0000313" key="1">
    <source>
        <dbReference type="EMBL" id="CAK5016595.1"/>
    </source>
</evidence>
<evidence type="ECO:0000313" key="2">
    <source>
        <dbReference type="Proteomes" id="UP001497535"/>
    </source>
</evidence>
<accession>A0ACB0XTM8</accession>
<dbReference type="Proteomes" id="UP001497535">
    <property type="component" value="Unassembled WGS sequence"/>
</dbReference>